<protein>
    <submittedName>
        <fullName evidence="1">Unannotated protein</fullName>
    </submittedName>
</protein>
<dbReference type="AlphaFoldDB" id="A0A6J7A5Q6"/>
<dbReference type="EMBL" id="CAFAAJ010000283">
    <property type="protein sequence ID" value="CAB4828074.1"/>
    <property type="molecule type" value="Genomic_DNA"/>
</dbReference>
<dbReference type="InterPro" id="IPR003772">
    <property type="entry name" value="YceD"/>
</dbReference>
<gene>
    <name evidence="1" type="ORF">UFOPK3001_02607</name>
    <name evidence="2" type="ORF">UFOPK3954_01829</name>
</gene>
<evidence type="ECO:0000313" key="2">
    <source>
        <dbReference type="EMBL" id="CAB5002684.1"/>
    </source>
</evidence>
<proteinExistence type="predicted"/>
<dbReference type="Pfam" id="PF02620">
    <property type="entry name" value="YceD"/>
    <property type="match status" value="1"/>
</dbReference>
<organism evidence="1">
    <name type="scientific">freshwater metagenome</name>
    <dbReference type="NCBI Taxonomy" id="449393"/>
    <lineage>
        <taxon>unclassified sequences</taxon>
        <taxon>metagenomes</taxon>
        <taxon>ecological metagenomes</taxon>
    </lineage>
</organism>
<sequence length="167" mass="18296">MNSLILNVAELLRKPGTERAFQLESTIEALGISEDRLPPGAVEVNIRLDVLSDGVVVAGTVHATWKGECRRCLSPVGGPFEVPVQEIYQAKVTNPEAFPLEHDQLDLRPMVREALLLDTPVAPICREDCAGFCPVCGADRNSTPCTCVAEVRDERWSALDALRDESR</sequence>
<accession>A0A6J7A5Q6</accession>
<dbReference type="PANTHER" id="PTHR34374:SF1">
    <property type="entry name" value="LARGE RIBOSOMAL RNA SUBUNIT ACCUMULATION PROTEIN YCED HOMOLOG 1, CHLOROPLASTIC"/>
    <property type="match status" value="1"/>
</dbReference>
<reference evidence="1" key="1">
    <citation type="submission" date="2020-05" db="EMBL/GenBank/DDBJ databases">
        <authorList>
            <person name="Chiriac C."/>
            <person name="Salcher M."/>
            <person name="Ghai R."/>
            <person name="Kavagutti S V."/>
        </authorList>
    </citation>
    <scope>NUCLEOTIDE SEQUENCE</scope>
</reference>
<name>A0A6J7A5Q6_9ZZZZ</name>
<dbReference type="PANTHER" id="PTHR34374">
    <property type="entry name" value="LARGE RIBOSOMAL RNA SUBUNIT ACCUMULATION PROTEIN YCED HOMOLOG 1, CHLOROPLASTIC"/>
    <property type="match status" value="1"/>
</dbReference>
<dbReference type="EMBL" id="CAFBON010000222">
    <property type="protein sequence ID" value="CAB5002684.1"/>
    <property type="molecule type" value="Genomic_DNA"/>
</dbReference>
<evidence type="ECO:0000313" key="1">
    <source>
        <dbReference type="EMBL" id="CAB4828074.1"/>
    </source>
</evidence>